<dbReference type="AlphaFoldDB" id="K1XH19"/>
<evidence type="ECO:0000313" key="1">
    <source>
        <dbReference type="EMBL" id="EKD24566.1"/>
    </source>
</evidence>
<name>K1XH19_9BACT</name>
<dbReference type="EMBL" id="AMFJ01036212">
    <property type="protein sequence ID" value="EKD24566.1"/>
    <property type="molecule type" value="Genomic_DNA"/>
</dbReference>
<accession>K1XH19</accession>
<reference evidence="1" key="1">
    <citation type="journal article" date="2012" name="Science">
        <title>Fermentation, hydrogen, and sulfur metabolism in multiple uncultivated bacterial phyla.</title>
        <authorList>
            <person name="Wrighton K.C."/>
            <person name="Thomas B.C."/>
            <person name="Sharon I."/>
            <person name="Miller C.S."/>
            <person name="Castelle C.J."/>
            <person name="VerBerkmoes N.C."/>
            <person name="Wilkins M.J."/>
            <person name="Hettich R.L."/>
            <person name="Lipton M.S."/>
            <person name="Williams K.H."/>
            <person name="Long P.E."/>
            <person name="Banfield J.F."/>
        </authorList>
    </citation>
    <scope>NUCLEOTIDE SEQUENCE [LARGE SCALE GENOMIC DNA]</scope>
</reference>
<gene>
    <name evidence="1" type="ORF">ACD_80C00205G0004</name>
</gene>
<protein>
    <submittedName>
        <fullName evidence="1">Uncharacterized protein</fullName>
    </submittedName>
</protein>
<sequence>MDQLNEKSDTHQQYEWAKDKIVQWIKDVLQRHLKDPTNSLREQEDMINLCLDNIPDMENIDVAALDDKDKTFLILLERFSDLDKIILSPDIKNEKILMEYHKKWTDLELDRSETVFDLLLWKETNLLDNKLGLDKDDFVHMGCLILDQYKNTDELHDIDRDTQLTDFVQKWSAVSPLLLILMKVRKNNNIQEDVFAKRLIKNFDYFYELCNSNTPSCVVYISMILWRLWCTQEQLSYVQKKYYWLPVE</sequence>
<comment type="caution">
    <text evidence="1">The sequence shown here is derived from an EMBL/GenBank/DDBJ whole genome shotgun (WGS) entry which is preliminary data.</text>
</comment>
<proteinExistence type="predicted"/>
<organism evidence="1">
    <name type="scientific">uncultured bacterium</name>
    <name type="common">gcode 4</name>
    <dbReference type="NCBI Taxonomy" id="1234023"/>
    <lineage>
        <taxon>Bacteria</taxon>
        <taxon>environmental samples</taxon>
    </lineage>
</organism>